<feature type="region of interest" description="Disordered" evidence="1">
    <location>
        <begin position="304"/>
        <end position="335"/>
    </location>
</feature>
<feature type="region of interest" description="Disordered" evidence="1">
    <location>
        <begin position="19"/>
        <end position="97"/>
    </location>
</feature>
<sequence length="335" mass="38027">MTQHNQQHPIRPTIPIQQISHSQSTKGVDIAARRPARRKTLTKKAKEIKQAGESVRGLLLPPEKSDEEEESSPTLFRAKATTMPKNTARANAPSELSNLPRSTQRIMRFLAADKFMIYAWQVPVPKDFTNLSESRKAWKESKDEEEGELWFDDGSDDWYEHSDDGEIRPMARTFVNRAKVAFRRGMSWAEYVIEEKNAYNESIARARFPVASMAIVLDGHLRLEVFHALKKRLREEIWLEPHRDTPAVLMIPVGNPKEKVDSAMPTPVTPHGMGPRQNVAPTAKEAARGIKGWTVTADGMRQPFYEGEDEAPRSILEKVTDERAKRARRAVSPLS</sequence>
<dbReference type="GeneID" id="89922152"/>
<dbReference type="Proteomes" id="UP001337655">
    <property type="component" value="Unassembled WGS sequence"/>
</dbReference>
<keyword evidence="3" id="KW-1185">Reference proteome</keyword>
<dbReference type="RefSeq" id="XP_064664301.1">
    <property type="nucleotide sequence ID" value="XM_064798067.1"/>
</dbReference>
<proteinExistence type="predicted"/>
<feature type="compositionally biased region" description="Basic and acidic residues" evidence="1">
    <location>
        <begin position="310"/>
        <end position="324"/>
    </location>
</feature>
<organism evidence="2 3">
    <name type="scientific">Saxophila tyrrhenica</name>
    <dbReference type="NCBI Taxonomy" id="1690608"/>
    <lineage>
        <taxon>Eukaryota</taxon>
        <taxon>Fungi</taxon>
        <taxon>Dikarya</taxon>
        <taxon>Ascomycota</taxon>
        <taxon>Pezizomycotina</taxon>
        <taxon>Dothideomycetes</taxon>
        <taxon>Dothideomycetidae</taxon>
        <taxon>Mycosphaerellales</taxon>
        <taxon>Extremaceae</taxon>
        <taxon>Saxophila</taxon>
    </lineage>
</organism>
<evidence type="ECO:0000313" key="2">
    <source>
        <dbReference type="EMBL" id="KAK5175663.1"/>
    </source>
</evidence>
<comment type="caution">
    <text evidence="2">The sequence shown here is derived from an EMBL/GenBank/DDBJ whole genome shotgun (WGS) entry which is preliminary data.</text>
</comment>
<evidence type="ECO:0000313" key="3">
    <source>
        <dbReference type="Proteomes" id="UP001337655"/>
    </source>
</evidence>
<name>A0AAV9PTJ1_9PEZI</name>
<gene>
    <name evidence="2" type="ORF">LTR77_000802</name>
</gene>
<feature type="compositionally biased region" description="Polar residues" evidence="1">
    <location>
        <begin position="83"/>
        <end position="97"/>
    </location>
</feature>
<reference evidence="2 3" key="1">
    <citation type="submission" date="2023-08" db="EMBL/GenBank/DDBJ databases">
        <title>Black Yeasts Isolated from many extreme environments.</title>
        <authorList>
            <person name="Coleine C."/>
            <person name="Stajich J.E."/>
            <person name="Selbmann L."/>
        </authorList>
    </citation>
    <scope>NUCLEOTIDE SEQUENCE [LARGE SCALE GENOMIC DNA]</scope>
    <source>
        <strain evidence="2 3">CCFEE 5935</strain>
    </source>
</reference>
<accession>A0AAV9PTJ1</accession>
<evidence type="ECO:0000256" key="1">
    <source>
        <dbReference type="SAM" id="MobiDB-lite"/>
    </source>
</evidence>
<dbReference type="AlphaFoldDB" id="A0AAV9PTJ1"/>
<protein>
    <submittedName>
        <fullName evidence="2">Uncharacterized protein</fullName>
    </submittedName>
</protein>
<dbReference type="EMBL" id="JAVRRT010000001">
    <property type="protein sequence ID" value="KAK5175663.1"/>
    <property type="molecule type" value="Genomic_DNA"/>
</dbReference>
<feature type="compositionally biased region" description="Basic residues" evidence="1">
    <location>
        <begin position="34"/>
        <end position="43"/>
    </location>
</feature>